<evidence type="ECO:0000256" key="1">
    <source>
        <dbReference type="ARBA" id="ARBA00004651"/>
    </source>
</evidence>
<sequence length="512" mass="53964">MSHFPAGALAWPLALPRRRSGATLLPPGLVALAAGLWGLDGPPIWRDEAATVSAVVRTPSELLDLLSRVDAVHGVYYAFMHVVAGVFGTGDMALRLPSVLAGVLAASGLAALGRALGNARAGLYGGLLLAVMPIFSRYVQEGRPYGITMAGAVGVALLLVRALRAPSWRRFLLYGAAVAGLAYLNLFAFLVAGGHGVYVLAEAWRGRGSSHPDTRRTVTRWCGAAALAMAAVLPLAWISSGQSGQVGWIRSPGPEELRLLAIRIFGDLGTTNSAWAGIAPLVLALALYGLTRCGAVARPALPWLLVAPLALLAVSWAVHPVFVFRYVLCCVPAAALLAGAGLAALPCRLAVPLLAVGIGLAVPGHLATRGPDGRQDNPEPLMSVLASAARPGDAVAFAPGLTRKYAVVYPGIFDRLDDVLLRRSPERDGSFSGRDVRRRAQARRLDDVRTLWVVGYARKMRATDWGDDLFPESFECTGHWISGGFAMARCTNQNSTHQDGTNQDSSNALGVG</sequence>
<keyword evidence="5 8" id="KW-0812">Transmembrane</keyword>
<evidence type="ECO:0000259" key="9">
    <source>
        <dbReference type="Pfam" id="PF13231"/>
    </source>
</evidence>
<evidence type="ECO:0000313" key="10">
    <source>
        <dbReference type="EMBL" id="MEV0967206.1"/>
    </source>
</evidence>
<keyword evidence="7 8" id="KW-0472">Membrane</keyword>
<dbReference type="Pfam" id="PF13231">
    <property type="entry name" value="PMT_2"/>
    <property type="match status" value="1"/>
</dbReference>
<feature type="transmembrane region" description="Helical" evidence="8">
    <location>
        <begin position="96"/>
        <end position="115"/>
    </location>
</feature>
<feature type="transmembrane region" description="Helical" evidence="8">
    <location>
        <begin position="146"/>
        <end position="165"/>
    </location>
</feature>
<dbReference type="RefSeq" id="WP_358128806.1">
    <property type="nucleotide sequence ID" value="NZ_JBFALK010000001.1"/>
</dbReference>
<feature type="transmembrane region" description="Helical" evidence="8">
    <location>
        <begin position="121"/>
        <end position="139"/>
    </location>
</feature>
<dbReference type="PANTHER" id="PTHR33908:SF3">
    <property type="entry name" value="UNDECAPRENYL PHOSPHATE-ALPHA-4-AMINO-4-DEOXY-L-ARABINOSE ARABINOSYL TRANSFERASE"/>
    <property type="match status" value="1"/>
</dbReference>
<evidence type="ECO:0000256" key="5">
    <source>
        <dbReference type="ARBA" id="ARBA00022692"/>
    </source>
</evidence>
<name>A0ABV3G6E3_MICGL</name>
<evidence type="ECO:0000256" key="2">
    <source>
        <dbReference type="ARBA" id="ARBA00022475"/>
    </source>
</evidence>
<feature type="transmembrane region" description="Helical" evidence="8">
    <location>
        <begin position="221"/>
        <end position="240"/>
    </location>
</feature>
<dbReference type="GO" id="GO:0016757">
    <property type="term" value="F:glycosyltransferase activity"/>
    <property type="evidence" value="ECO:0007669"/>
    <property type="project" value="UniProtKB-KW"/>
</dbReference>
<keyword evidence="11" id="KW-1185">Reference proteome</keyword>
<feature type="transmembrane region" description="Helical" evidence="8">
    <location>
        <begin position="324"/>
        <end position="345"/>
    </location>
</feature>
<dbReference type="InterPro" id="IPR038731">
    <property type="entry name" value="RgtA/B/C-like"/>
</dbReference>
<evidence type="ECO:0000256" key="4">
    <source>
        <dbReference type="ARBA" id="ARBA00022679"/>
    </source>
</evidence>
<gene>
    <name evidence="10" type="ORF">AB0I59_01125</name>
</gene>
<keyword evidence="6 8" id="KW-1133">Transmembrane helix</keyword>
<evidence type="ECO:0000313" key="11">
    <source>
        <dbReference type="Proteomes" id="UP001551675"/>
    </source>
</evidence>
<evidence type="ECO:0000256" key="8">
    <source>
        <dbReference type="SAM" id="Phobius"/>
    </source>
</evidence>
<comment type="subcellular location">
    <subcellularLocation>
        <location evidence="1">Cell membrane</location>
        <topology evidence="1">Multi-pass membrane protein</topology>
    </subcellularLocation>
</comment>
<comment type="caution">
    <text evidence="10">The sequence shown here is derived from an EMBL/GenBank/DDBJ whole genome shotgun (WGS) entry which is preliminary data.</text>
</comment>
<dbReference type="Proteomes" id="UP001551675">
    <property type="component" value="Unassembled WGS sequence"/>
</dbReference>
<evidence type="ECO:0000256" key="3">
    <source>
        <dbReference type="ARBA" id="ARBA00022676"/>
    </source>
</evidence>
<dbReference type="InterPro" id="IPR050297">
    <property type="entry name" value="LipidA_mod_glycosyltrf_83"/>
</dbReference>
<dbReference type="PANTHER" id="PTHR33908">
    <property type="entry name" value="MANNOSYLTRANSFERASE YKCB-RELATED"/>
    <property type="match status" value="1"/>
</dbReference>
<keyword evidence="4 10" id="KW-0808">Transferase</keyword>
<proteinExistence type="predicted"/>
<feature type="transmembrane region" description="Helical" evidence="8">
    <location>
        <begin position="260"/>
        <end position="288"/>
    </location>
</feature>
<feature type="domain" description="Glycosyltransferase RgtA/B/C/D-like" evidence="9">
    <location>
        <begin position="76"/>
        <end position="205"/>
    </location>
</feature>
<reference evidence="10 11" key="1">
    <citation type="submission" date="2024-06" db="EMBL/GenBank/DDBJ databases">
        <title>The Natural Products Discovery Center: Release of the First 8490 Sequenced Strains for Exploring Actinobacteria Biosynthetic Diversity.</title>
        <authorList>
            <person name="Kalkreuter E."/>
            <person name="Kautsar S.A."/>
            <person name="Yang D."/>
            <person name="Bader C.D."/>
            <person name="Teijaro C.N."/>
            <person name="Fluegel L."/>
            <person name="Davis C.M."/>
            <person name="Simpson J.R."/>
            <person name="Lauterbach L."/>
            <person name="Steele A.D."/>
            <person name="Gui C."/>
            <person name="Meng S."/>
            <person name="Li G."/>
            <person name="Viehrig K."/>
            <person name="Ye F."/>
            <person name="Su P."/>
            <person name="Kiefer A.F."/>
            <person name="Nichols A."/>
            <person name="Cepeda A.J."/>
            <person name="Yan W."/>
            <person name="Fan B."/>
            <person name="Jiang Y."/>
            <person name="Adhikari A."/>
            <person name="Zheng C.-J."/>
            <person name="Schuster L."/>
            <person name="Cowan T.M."/>
            <person name="Smanski M.J."/>
            <person name="Chevrette M.G."/>
            <person name="De Carvalho L.P.S."/>
            <person name="Shen B."/>
        </authorList>
    </citation>
    <scope>NUCLEOTIDE SEQUENCE [LARGE SCALE GENOMIC DNA]</scope>
    <source>
        <strain evidence="10 11">NPDC050100</strain>
    </source>
</reference>
<keyword evidence="2" id="KW-1003">Cell membrane</keyword>
<organism evidence="10 11">
    <name type="scientific">Microtetraspora glauca</name>
    <dbReference type="NCBI Taxonomy" id="1996"/>
    <lineage>
        <taxon>Bacteria</taxon>
        <taxon>Bacillati</taxon>
        <taxon>Actinomycetota</taxon>
        <taxon>Actinomycetes</taxon>
        <taxon>Streptosporangiales</taxon>
        <taxon>Streptosporangiaceae</taxon>
        <taxon>Microtetraspora</taxon>
    </lineage>
</organism>
<evidence type="ECO:0000256" key="6">
    <source>
        <dbReference type="ARBA" id="ARBA00022989"/>
    </source>
</evidence>
<feature type="transmembrane region" description="Helical" evidence="8">
    <location>
        <begin position="300"/>
        <end position="318"/>
    </location>
</feature>
<protein>
    <submittedName>
        <fullName evidence="10">Glycosyltransferase family 39 protein</fullName>
        <ecNumber evidence="10">2.4.-.-</ecNumber>
    </submittedName>
</protein>
<accession>A0ABV3G6E3</accession>
<evidence type="ECO:0000256" key="7">
    <source>
        <dbReference type="ARBA" id="ARBA00023136"/>
    </source>
</evidence>
<dbReference type="EMBL" id="JBFALK010000001">
    <property type="protein sequence ID" value="MEV0967206.1"/>
    <property type="molecule type" value="Genomic_DNA"/>
</dbReference>
<feature type="transmembrane region" description="Helical" evidence="8">
    <location>
        <begin position="171"/>
        <end position="200"/>
    </location>
</feature>
<feature type="transmembrane region" description="Helical" evidence="8">
    <location>
        <begin position="71"/>
        <end position="89"/>
    </location>
</feature>
<dbReference type="EC" id="2.4.-.-" evidence="10"/>
<keyword evidence="3 10" id="KW-0328">Glycosyltransferase</keyword>